<reference evidence="2" key="1">
    <citation type="submission" date="2021-02" db="EMBL/GenBank/DDBJ databases">
        <authorList>
            <person name="Nowell W R."/>
        </authorList>
    </citation>
    <scope>NUCLEOTIDE SEQUENCE</scope>
</reference>
<protein>
    <submittedName>
        <fullName evidence="2">Uncharacterized protein</fullName>
    </submittedName>
</protein>
<comment type="caution">
    <text evidence="2">The sequence shown here is derived from an EMBL/GenBank/DDBJ whole genome shotgun (WGS) entry which is preliminary data.</text>
</comment>
<sequence>MWYEDDRKKFWYLSRATPNEKALFSYTEWLSLSLENIYQFILLLKDITLSNMKYLSIVFKQYVMDDAHLKTLLNEDEFWKKISIVDADETDICSNELAMFITAYLPNLRQCDFTLIHDKTLLNQIDNVLKAYAALCPHYCVNVNYYIDRYLIKRLPKYLYDEIIIVYSERRLLTHEIDDNEQYELSLNNLYILNRIRNNNIYNEILLFQYVKKIKWHYTLDNLTILVQTLSLFKNLKILHLYLLAK</sequence>
<gene>
    <name evidence="1" type="ORF">OVA965_LOCUS14496</name>
    <name evidence="2" type="ORF">TMI583_LOCUS14503</name>
</gene>
<dbReference type="EMBL" id="CAJNOK010006300">
    <property type="protein sequence ID" value="CAF0999695.1"/>
    <property type="molecule type" value="Genomic_DNA"/>
</dbReference>
<dbReference type="Proteomes" id="UP000682733">
    <property type="component" value="Unassembled WGS sequence"/>
</dbReference>
<evidence type="ECO:0000313" key="2">
    <source>
        <dbReference type="EMBL" id="CAF3769266.1"/>
    </source>
</evidence>
<evidence type="ECO:0000313" key="3">
    <source>
        <dbReference type="Proteomes" id="UP000682733"/>
    </source>
</evidence>
<feature type="non-terminal residue" evidence="2">
    <location>
        <position position="1"/>
    </location>
</feature>
<dbReference type="Proteomes" id="UP000677228">
    <property type="component" value="Unassembled WGS sequence"/>
</dbReference>
<name>A0A8S2INV2_9BILA</name>
<organism evidence="2 3">
    <name type="scientific">Didymodactylos carnosus</name>
    <dbReference type="NCBI Taxonomy" id="1234261"/>
    <lineage>
        <taxon>Eukaryota</taxon>
        <taxon>Metazoa</taxon>
        <taxon>Spiralia</taxon>
        <taxon>Gnathifera</taxon>
        <taxon>Rotifera</taxon>
        <taxon>Eurotatoria</taxon>
        <taxon>Bdelloidea</taxon>
        <taxon>Philodinida</taxon>
        <taxon>Philodinidae</taxon>
        <taxon>Didymodactylos</taxon>
    </lineage>
</organism>
<dbReference type="EMBL" id="CAJOBA010006309">
    <property type="protein sequence ID" value="CAF3769266.1"/>
    <property type="molecule type" value="Genomic_DNA"/>
</dbReference>
<accession>A0A8S2INV2</accession>
<evidence type="ECO:0000313" key="1">
    <source>
        <dbReference type="EMBL" id="CAF0999695.1"/>
    </source>
</evidence>
<proteinExistence type="predicted"/>
<dbReference type="AlphaFoldDB" id="A0A8S2INV2"/>